<dbReference type="Proteomes" id="UP000319374">
    <property type="component" value="Chromosome"/>
</dbReference>
<keyword evidence="9" id="KW-0732">Signal</keyword>
<accession>A0A4Y1X418</accession>
<keyword evidence="7" id="KW-0482">Metalloprotease</keyword>
<feature type="domain" description="M23ase beta-sheet core" evidence="10">
    <location>
        <begin position="283"/>
        <end position="379"/>
    </location>
</feature>
<proteinExistence type="predicted"/>
<dbReference type="EMBL" id="AP019736">
    <property type="protein sequence ID" value="BBL07229.1"/>
    <property type="molecule type" value="Genomic_DNA"/>
</dbReference>
<evidence type="ECO:0000256" key="8">
    <source>
        <dbReference type="SAM" id="MobiDB-lite"/>
    </source>
</evidence>
<evidence type="ECO:0000256" key="1">
    <source>
        <dbReference type="ARBA" id="ARBA00001947"/>
    </source>
</evidence>
<evidence type="ECO:0000259" key="10">
    <source>
        <dbReference type="Pfam" id="PF01551"/>
    </source>
</evidence>
<dbReference type="GO" id="GO:0046872">
    <property type="term" value="F:metal ion binding"/>
    <property type="evidence" value="ECO:0007669"/>
    <property type="project" value="UniProtKB-KW"/>
</dbReference>
<evidence type="ECO:0000256" key="4">
    <source>
        <dbReference type="ARBA" id="ARBA00022723"/>
    </source>
</evidence>
<evidence type="ECO:0000259" key="11">
    <source>
        <dbReference type="Pfam" id="PF19425"/>
    </source>
</evidence>
<keyword evidence="6" id="KW-0862">Zinc</keyword>
<dbReference type="KEGG" id="ada:A5CPEGH6_18670"/>
<dbReference type="GeneID" id="98673851"/>
<evidence type="ECO:0000256" key="9">
    <source>
        <dbReference type="SAM" id="SignalP"/>
    </source>
</evidence>
<sequence length="442" mass="48699">MGYLRITICALLLAAAGACGRNGSAEAETDAEAAQEESAPQNLLYGIDAEEYRTETGEVGSGETLGKILGSYGVPARTIDLLDRKSKDVFPLRSIRAGQKYTTFIHEDSLYAPHLDYLAYEISTTEYVVFGFHDNDSVSVRKDSKPYTLRRTKKSAVINSSLWGAIMEHDLPYALAAEMEDIYQWTVDFFGIQKGDSFTVIYDERFIDDTVSAGIGRVWGAKFTQSGKEYYAIPFRQGGKIQYWEADGGSLRKQLLKAPLKYTRISSRFTYARKHPIYKVYRPHTGVDYAAPKGTPVHAVADGVVTFRGWGGGGGNTLKIKHPGNLVTGYLHLSGYAKGIRQGTHVSQGQLIGYVGSTGASTGPHLDYRIWKNGKPIDPLKVPQEPAEPISKQNRPLFEFVRDRITAELNGEVKPEERITQLDSLTLPGTAAPAQAENGDKE</sequence>
<comment type="cofactor">
    <cofactor evidence="1">
        <name>Zn(2+)</name>
        <dbReference type="ChEBI" id="CHEBI:29105"/>
    </cofactor>
</comment>
<keyword evidence="5" id="KW-0378">Hydrolase</keyword>
<dbReference type="PANTHER" id="PTHR21666:SF288">
    <property type="entry name" value="CELL DIVISION PROTEIN YTFB"/>
    <property type="match status" value="1"/>
</dbReference>
<keyword evidence="13" id="KW-1185">Reference proteome</keyword>
<dbReference type="Gene3D" id="2.70.70.10">
    <property type="entry name" value="Glucose Permease (Domain IIA)"/>
    <property type="match status" value="1"/>
</dbReference>
<dbReference type="CDD" id="cd12797">
    <property type="entry name" value="M23_peptidase"/>
    <property type="match status" value="1"/>
</dbReference>
<dbReference type="InterPro" id="IPR016047">
    <property type="entry name" value="M23ase_b-sheet_dom"/>
</dbReference>
<dbReference type="GO" id="GO:0030313">
    <property type="term" value="C:cell envelope"/>
    <property type="evidence" value="ECO:0007669"/>
    <property type="project" value="UniProtKB-SubCell"/>
</dbReference>
<dbReference type="PROSITE" id="PS51257">
    <property type="entry name" value="PROKAR_LIPOPROTEIN"/>
    <property type="match status" value="1"/>
</dbReference>
<evidence type="ECO:0000256" key="2">
    <source>
        <dbReference type="ARBA" id="ARBA00004196"/>
    </source>
</evidence>
<dbReference type="Pfam" id="PF01551">
    <property type="entry name" value="Peptidase_M23"/>
    <property type="match status" value="1"/>
</dbReference>
<evidence type="ECO:0000256" key="3">
    <source>
        <dbReference type="ARBA" id="ARBA00022670"/>
    </source>
</evidence>
<dbReference type="AlphaFoldDB" id="A0A4Y1X418"/>
<comment type="subcellular location">
    <subcellularLocation>
        <location evidence="2">Cell envelope</location>
    </subcellularLocation>
</comment>
<feature type="domain" description="Csd3-like second N-terminal" evidence="11">
    <location>
        <begin position="157"/>
        <end position="269"/>
    </location>
</feature>
<keyword evidence="4" id="KW-0479">Metal-binding</keyword>
<evidence type="ECO:0000256" key="6">
    <source>
        <dbReference type="ARBA" id="ARBA00022833"/>
    </source>
</evidence>
<dbReference type="GO" id="GO:0004222">
    <property type="term" value="F:metalloendopeptidase activity"/>
    <property type="evidence" value="ECO:0007669"/>
    <property type="project" value="TreeGrafter"/>
</dbReference>
<evidence type="ECO:0000256" key="5">
    <source>
        <dbReference type="ARBA" id="ARBA00022801"/>
    </source>
</evidence>
<evidence type="ECO:0000313" key="13">
    <source>
        <dbReference type="Proteomes" id="UP000319374"/>
    </source>
</evidence>
<dbReference type="RefSeq" id="WP_141429337.1">
    <property type="nucleotide sequence ID" value="NZ_AP019736.1"/>
</dbReference>
<dbReference type="GO" id="GO:0006508">
    <property type="term" value="P:proteolysis"/>
    <property type="evidence" value="ECO:0007669"/>
    <property type="project" value="UniProtKB-KW"/>
</dbReference>
<gene>
    <name evidence="12" type="ORF">A5CPEGH6_18670</name>
</gene>
<protein>
    <submittedName>
        <fullName evidence="12">Peptidase M24</fullName>
    </submittedName>
</protein>
<organism evidence="12 13">
    <name type="scientific">Alistipes dispar</name>
    <dbReference type="NCBI Taxonomy" id="2585119"/>
    <lineage>
        <taxon>Bacteria</taxon>
        <taxon>Pseudomonadati</taxon>
        <taxon>Bacteroidota</taxon>
        <taxon>Bacteroidia</taxon>
        <taxon>Bacteroidales</taxon>
        <taxon>Rikenellaceae</taxon>
        <taxon>Alistipes</taxon>
    </lineage>
</organism>
<evidence type="ECO:0000256" key="7">
    <source>
        <dbReference type="ARBA" id="ARBA00023049"/>
    </source>
</evidence>
<dbReference type="InterPro" id="IPR011055">
    <property type="entry name" value="Dup_hybrid_motif"/>
</dbReference>
<dbReference type="InterPro" id="IPR045834">
    <property type="entry name" value="Csd3_N2"/>
</dbReference>
<name>A0A4Y1X418_9BACT</name>
<dbReference type="SUPFAM" id="SSF51261">
    <property type="entry name" value="Duplicated hybrid motif"/>
    <property type="match status" value="1"/>
</dbReference>
<dbReference type="Gene3D" id="3.10.450.350">
    <property type="match status" value="1"/>
</dbReference>
<dbReference type="Pfam" id="PF19425">
    <property type="entry name" value="Csd3_N2"/>
    <property type="match status" value="1"/>
</dbReference>
<feature type="region of interest" description="Disordered" evidence="8">
    <location>
        <begin position="415"/>
        <end position="442"/>
    </location>
</feature>
<feature type="signal peptide" evidence="9">
    <location>
        <begin position="1"/>
        <end position="27"/>
    </location>
</feature>
<keyword evidence="3" id="KW-0645">Protease</keyword>
<evidence type="ECO:0000313" key="12">
    <source>
        <dbReference type="EMBL" id="BBL07229.1"/>
    </source>
</evidence>
<feature type="chain" id="PRO_5021407336" evidence="9">
    <location>
        <begin position="28"/>
        <end position="442"/>
    </location>
</feature>
<dbReference type="PANTHER" id="PTHR21666">
    <property type="entry name" value="PEPTIDASE-RELATED"/>
    <property type="match status" value="1"/>
</dbReference>
<reference evidence="13" key="1">
    <citation type="submission" date="2019-06" db="EMBL/GenBank/DDBJ databases">
        <title>Alistipes onderdonkii subsp. vulgaris subsp. nov., Alistipes dispar sp. nov. and Alistipes communis sp. nov., isolated from human faeces, and creation of Alistipes onderdonkii subsp. onderdonkii subsp. nov.</title>
        <authorList>
            <person name="Sakamoto M."/>
            <person name="Ikeyama N."/>
            <person name="Ogata Y."/>
            <person name="Suda W."/>
            <person name="Iino T."/>
            <person name="Hattori M."/>
            <person name="Ohkuma M."/>
        </authorList>
    </citation>
    <scope>NUCLEOTIDE SEQUENCE [LARGE SCALE GENOMIC DNA]</scope>
    <source>
        <strain evidence="13">5CPEGH6</strain>
    </source>
</reference>
<dbReference type="InterPro" id="IPR050570">
    <property type="entry name" value="Cell_wall_metabolism_enzyme"/>
</dbReference>
<dbReference type="OrthoDB" id="9810477at2"/>